<dbReference type="Proteomes" id="UP000195981">
    <property type="component" value="Unassembled WGS sequence"/>
</dbReference>
<proteinExistence type="predicted"/>
<accession>A0A1X6WVJ6</accession>
<reference evidence="3 4" key="1">
    <citation type="submission" date="2017-02" db="EMBL/GenBank/DDBJ databases">
        <authorList>
            <person name="Peterson S.W."/>
        </authorList>
    </citation>
    <scope>NUCLEOTIDE SEQUENCE [LARGE SCALE GENOMIC DNA]</scope>
    <source>
        <strain evidence="3 4">CIP104813</strain>
    </source>
</reference>
<protein>
    <submittedName>
        <fullName evidence="3">Trk system potassium uptake protein TrkA</fullName>
    </submittedName>
</protein>
<evidence type="ECO:0000313" key="4">
    <source>
        <dbReference type="Proteomes" id="UP000195981"/>
    </source>
</evidence>
<dbReference type="PANTHER" id="PTHR43833">
    <property type="entry name" value="POTASSIUM CHANNEL PROTEIN 2-RELATED-RELATED"/>
    <property type="match status" value="1"/>
</dbReference>
<dbReference type="AlphaFoldDB" id="A0A1X6WVJ6"/>
<keyword evidence="4" id="KW-1185">Reference proteome</keyword>
<dbReference type="InterPro" id="IPR006037">
    <property type="entry name" value="RCK_C"/>
</dbReference>
<dbReference type="OrthoDB" id="3208998at2"/>
<dbReference type="InterPro" id="IPR036291">
    <property type="entry name" value="NAD(P)-bd_dom_sf"/>
</dbReference>
<dbReference type="PROSITE" id="PS51202">
    <property type="entry name" value="RCK_C"/>
    <property type="match status" value="1"/>
</dbReference>
<dbReference type="Gene3D" id="3.30.70.1450">
    <property type="entry name" value="Regulator of K+ conductance, C-terminal domain"/>
    <property type="match status" value="1"/>
</dbReference>
<evidence type="ECO:0000259" key="2">
    <source>
        <dbReference type="PROSITE" id="PS51202"/>
    </source>
</evidence>
<dbReference type="SUPFAM" id="SSF51735">
    <property type="entry name" value="NAD(P)-binding Rossmann-fold domains"/>
    <property type="match status" value="1"/>
</dbReference>
<dbReference type="PANTHER" id="PTHR43833:SF8">
    <property type="entry name" value="TRK SYSTEM POTASSIUM UPTAKE PROTEIN TRKA"/>
    <property type="match status" value="1"/>
</dbReference>
<organism evidence="3 4">
    <name type="scientific">Brachybacterium nesterenkovii</name>
    <dbReference type="NCBI Taxonomy" id="47847"/>
    <lineage>
        <taxon>Bacteria</taxon>
        <taxon>Bacillati</taxon>
        <taxon>Actinomycetota</taxon>
        <taxon>Actinomycetes</taxon>
        <taxon>Micrococcales</taxon>
        <taxon>Dermabacteraceae</taxon>
        <taxon>Brachybacterium</taxon>
    </lineage>
</organism>
<dbReference type="InterPro" id="IPR050721">
    <property type="entry name" value="Trk_Ktr_HKT_K-transport"/>
</dbReference>
<dbReference type="GO" id="GO:0008324">
    <property type="term" value="F:monoatomic cation transmembrane transporter activity"/>
    <property type="evidence" value="ECO:0007669"/>
    <property type="project" value="InterPro"/>
</dbReference>
<dbReference type="Gene3D" id="3.40.50.720">
    <property type="entry name" value="NAD(P)-binding Rossmann-like Domain"/>
    <property type="match status" value="1"/>
</dbReference>
<gene>
    <name evidence="3" type="ORF">FM110_03670</name>
</gene>
<dbReference type="EMBL" id="FWFG01000030">
    <property type="protein sequence ID" value="SLM89468.1"/>
    <property type="molecule type" value="Genomic_DNA"/>
</dbReference>
<dbReference type="InterPro" id="IPR036721">
    <property type="entry name" value="RCK_C_sf"/>
</dbReference>
<dbReference type="RefSeq" id="WP_087102761.1">
    <property type="nucleotide sequence ID" value="NZ_FWFG01000030.1"/>
</dbReference>
<dbReference type="SUPFAM" id="SSF116726">
    <property type="entry name" value="TrkA C-terminal domain-like"/>
    <property type="match status" value="1"/>
</dbReference>
<evidence type="ECO:0000259" key="1">
    <source>
        <dbReference type="PROSITE" id="PS51201"/>
    </source>
</evidence>
<feature type="domain" description="RCK C-terminal" evidence="2">
    <location>
        <begin position="134"/>
        <end position="215"/>
    </location>
</feature>
<evidence type="ECO:0000313" key="3">
    <source>
        <dbReference type="EMBL" id="SLM89468.1"/>
    </source>
</evidence>
<name>A0A1X6WVJ6_9MICO</name>
<feature type="domain" description="RCK N-terminal" evidence="1">
    <location>
        <begin position="1"/>
        <end position="118"/>
    </location>
</feature>
<dbReference type="PROSITE" id="PS51201">
    <property type="entry name" value="RCK_N"/>
    <property type="match status" value="1"/>
</dbReference>
<dbReference type="InterPro" id="IPR003148">
    <property type="entry name" value="RCK_N"/>
</dbReference>
<sequence length="224" mass="24215">MHVVVMGCGRVGSTIARRTVDMGHSVAVIDQDPAAFARLGTDFPGQCVAGVGFDRATLEEAGIRRAVAFAAVSPGDNTNIIAARTARESFGVRTVVARIYDPRRAEVYERLGIATVATVRWTADQMMSRILPGRTTHEHRDVSGAITMIAAAPDRSWIGAPLAEIEKATGGRAAYLTRLGEGILPAPTTRLQDGDRLHLMVRTEELERVESMLAHARDAREEQA</sequence>
<dbReference type="GO" id="GO:0006813">
    <property type="term" value="P:potassium ion transport"/>
    <property type="evidence" value="ECO:0007669"/>
    <property type="project" value="InterPro"/>
</dbReference>
<dbReference type="Pfam" id="PF02254">
    <property type="entry name" value="TrkA_N"/>
    <property type="match status" value="1"/>
</dbReference>